<reference evidence="2 4" key="2">
    <citation type="submission" date="2018-12" db="EMBL/GenBank/DDBJ databases">
        <authorList>
            <person name="hu s."/>
            <person name="Xu Y."/>
            <person name="Xu B."/>
            <person name="Li F."/>
        </authorList>
    </citation>
    <scope>NUCLEOTIDE SEQUENCE [LARGE SCALE GENOMIC DNA]</scope>
    <source>
        <strain evidence="2 4">KSW2-17</strain>
    </source>
</reference>
<evidence type="ECO:0000313" key="1">
    <source>
        <dbReference type="EMBL" id="PSL37790.1"/>
    </source>
</evidence>
<dbReference type="Proteomes" id="UP000268291">
    <property type="component" value="Unassembled WGS sequence"/>
</dbReference>
<evidence type="ECO:0000313" key="4">
    <source>
        <dbReference type="Proteomes" id="UP000268291"/>
    </source>
</evidence>
<dbReference type="EMBL" id="PYAU01000001">
    <property type="protein sequence ID" value="PSL37790.1"/>
    <property type="molecule type" value="Genomic_DNA"/>
</dbReference>
<reference evidence="1 3" key="1">
    <citation type="submission" date="2018-03" db="EMBL/GenBank/DDBJ databases">
        <title>Genomic Encyclopedia of Archaeal and Bacterial Type Strains, Phase II (KMG-II): from individual species to whole genera.</title>
        <authorList>
            <person name="Goeker M."/>
        </authorList>
    </citation>
    <scope>NUCLEOTIDE SEQUENCE [LARGE SCALE GENOMIC DNA]</scope>
    <source>
        <strain evidence="1 3">DSM 21548</strain>
    </source>
</reference>
<evidence type="ECO:0000313" key="3">
    <source>
        <dbReference type="Proteomes" id="UP000241203"/>
    </source>
</evidence>
<keyword evidence="4" id="KW-1185">Reference proteome</keyword>
<protein>
    <submittedName>
        <fullName evidence="1">Glycosyl transferase family 4</fullName>
    </submittedName>
</protein>
<dbReference type="EMBL" id="RZGY01000001">
    <property type="protein sequence ID" value="RUQ87630.1"/>
    <property type="molecule type" value="Genomic_DNA"/>
</dbReference>
<dbReference type="SUPFAM" id="SSF53756">
    <property type="entry name" value="UDP-Glycosyltransferase/glycogen phosphorylase"/>
    <property type="match status" value="1"/>
</dbReference>
<gene>
    <name evidence="1" type="ORF">CLV49_1397</name>
    <name evidence="2" type="ORF">ELQ93_12210</name>
</gene>
<comment type="caution">
    <text evidence="1">The sequence shown here is derived from an EMBL/GenBank/DDBJ whole genome shotgun (WGS) entry which is preliminary data.</text>
</comment>
<organism evidence="1 3">
    <name type="scientific">Labedella gwakjiensis</name>
    <dbReference type="NCBI Taxonomy" id="390269"/>
    <lineage>
        <taxon>Bacteria</taxon>
        <taxon>Bacillati</taxon>
        <taxon>Actinomycetota</taxon>
        <taxon>Actinomycetes</taxon>
        <taxon>Micrococcales</taxon>
        <taxon>Microbacteriaceae</taxon>
        <taxon>Labedella</taxon>
    </lineage>
</organism>
<keyword evidence="1" id="KW-0808">Transferase</keyword>
<dbReference type="RefSeq" id="WP_106562888.1">
    <property type="nucleotide sequence ID" value="NZ_PYAU01000001.1"/>
</dbReference>
<name>A0A2P8GUZ6_9MICO</name>
<dbReference type="GO" id="GO:0016740">
    <property type="term" value="F:transferase activity"/>
    <property type="evidence" value="ECO:0007669"/>
    <property type="project" value="UniProtKB-KW"/>
</dbReference>
<dbReference type="Gene3D" id="3.40.50.2000">
    <property type="entry name" value="Glycogen Phosphorylase B"/>
    <property type="match status" value="1"/>
</dbReference>
<proteinExistence type="predicted"/>
<dbReference type="OrthoDB" id="3287135at2"/>
<accession>A0A2P8GUZ6</accession>
<sequence length="360" mass="38530">MPARLRPDRPIRVAAVPGGHPYVRSLIEPGTASVEILPDPPARDGATDRWWPPAMLTADWIQGHSDEVDVLHVHFGMESSTTAELSAAIDALRATDTPFVYTVHDLENPQLTDQSVHREHLDLVVPAADALITLTAGASAEIERRWGRTARVIGHPRVAADELAPTPLVAGDGTPTAVVHLRDLRPNIDGIGTVRALADAVKGVSTPLRVIVDVNENVRDEEQLTAIASIVDASPLLSLRRHPRYDDAELAASLLAAEVAVLPYRFGTHSGWAELCWDLGVPIVTPPVGYIAEQHPTDSVVFDAADSGSLASALGAALALATPAGSTARAAVVSERRDARRAERIVIAREHEGIYRGVLR</sequence>
<evidence type="ECO:0000313" key="2">
    <source>
        <dbReference type="EMBL" id="RUQ87630.1"/>
    </source>
</evidence>
<dbReference type="AlphaFoldDB" id="A0A2P8GUZ6"/>
<dbReference type="Proteomes" id="UP000241203">
    <property type="component" value="Unassembled WGS sequence"/>
</dbReference>